<dbReference type="SMART" id="SM00382">
    <property type="entry name" value="AAA"/>
    <property type="match status" value="1"/>
</dbReference>
<dbReference type="AlphaFoldDB" id="A0A1G6D3N7"/>
<keyword evidence="1" id="KW-0547">Nucleotide-binding</keyword>
<evidence type="ECO:0000256" key="2">
    <source>
        <dbReference type="ARBA" id="ARBA00022840"/>
    </source>
</evidence>
<evidence type="ECO:0000256" key="3">
    <source>
        <dbReference type="ARBA" id="ARBA00023015"/>
    </source>
</evidence>
<dbReference type="STRING" id="1159017.SAMN02927930_01516"/>
<dbReference type="GO" id="GO:0006355">
    <property type="term" value="P:regulation of DNA-templated transcription"/>
    <property type="evidence" value="ECO:0007669"/>
    <property type="project" value="InterPro"/>
</dbReference>
<dbReference type="Gene3D" id="3.40.50.300">
    <property type="entry name" value="P-loop containing nucleotide triphosphate hydrolases"/>
    <property type="match status" value="1"/>
</dbReference>
<accession>A0A1G6D3N7</accession>
<gene>
    <name evidence="7" type="ORF">SAMN02927930_01516</name>
</gene>
<dbReference type="InterPro" id="IPR025662">
    <property type="entry name" value="Sigma_54_int_dom_ATP-bd_1"/>
</dbReference>
<evidence type="ECO:0000313" key="8">
    <source>
        <dbReference type="Proteomes" id="UP000199626"/>
    </source>
</evidence>
<dbReference type="InterPro" id="IPR029016">
    <property type="entry name" value="GAF-like_dom_sf"/>
</dbReference>
<dbReference type="SUPFAM" id="SSF46689">
    <property type="entry name" value="Homeodomain-like"/>
    <property type="match status" value="1"/>
</dbReference>
<dbReference type="InterPro" id="IPR025944">
    <property type="entry name" value="Sigma_54_int_dom_CS"/>
</dbReference>
<feature type="domain" description="Sigma-54 factor interaction" evidence="6">
    <location>
        <begin position="191"/>
        <end position="420"/>
    </location>
</feature>
<name>A0A1G6D3N7_9GAMM</name>
<evidence type="ECO:0000256" key="5">
    <source>
        <dbReference type="ARBA" id="ARBA00023163"/>
    </source>
</evidence>
<dbReference type="InterPro" id="IPR025943">
    <property type="entry name" value="Sigma_54_int_dom_ATP-bd_2"/>
</dbReference>
<dbReference type="InterPro" id="IPR003018">
    <property type="entry name" value="GAF"/>
</dbReference>
<dbReference type="CDD" id="cd00009">
    <property type="entry name" value="AAA"/>
    <property type="match status" value="1"/>
</dbReference>
<dbReference type="Proteomes" id="UP000199626">
    <property type="component" value="Unassembled WGS sequence"/>
</dbReference>
<dbReference type="PROSITE" id="PS00675">
    <property type="entry name" value="SIGMA54_INTERACT_1"/>
    <property type="match status" value="1"/>
</dbReference>
<dbReference type="Gene3D" id="1.10.10.60">
    <property type="entry name" value="Homeodomain-like"/>
    <property type="match status" value="1"/>
</dbReference>
<dbReference type="SUPFAM" id="SSF55781">
    <property type="entry name" value="GAF domain-like"/>
    <property type="match status" value="1"/>
</dbReference>
<proteinExistence type="predicted"/>
<keyword evidence="4" id="KW-0238">DNA-binding</keyword>
<keyword evidence="8" id="KW-1185">Reference proteome</keyword>
<dbReference type="InterPro" id="IPR058031">
    <property type="entry name" value="AAA_lid_NorR"/>
</dbReference>
<reference evidence="8" key="1">
    <citation type="submission" date="2016-10" db="EMBL/GenBank/DDBJ databases">
        <authorList>
            <person name="Varghese N."/>
            <person name="Submissions S."/>
        </authorList>
    </citation>
    <scope>NUCLEOTIDE SEQUENCE [LARGE SCALE GENOMIC DNA]</scope>
    <source>
        <strain evidence="8">CGMCC 1.10824</strain>
    </source>
</reference>
<evidence type="ECO:0000256" key="4">
    <source>
        <dbReference type="ARBA" id="ARBA00023125"/>
    </source>
</evidence>
<dbReference type="SUPFAM" id="SSF52540">
    <property type="entry name" value="P-loop containing nucleoside triphosphate hydrolases"/>
    <property type="match status" value="1"/>
</dbReference>
<dbReference type="Pfam" id="PF02954">
    <property type="entry name" value="HTH_8"/>
    <property type="match status" value="1"/>
</dbReference>
<keyword evidence="2" id="KW-0067">ATP-binding</keyword>
<dbReference type="InterPro" id="IPR002197">
    <property type="entry name" value="HTH_Fis"/>
</dbReference>
<sequence>MHDVSLLETLIADLVTDLPAAIRLEKVVKTLRTHFHCGAVVILKREQEMLRPIASVGLAREALGRRYLIAQHPRLAAITAAREAIRFEPDSPLPDPYDGLIEESPDGMLAVHDCMGISLYIEGQIWGVLTLDALTPGTFDEHTMHALQRASLLVEAAVRMSMIEEHVRALRNQPRDNQQRYSNSIHENHDIIGRSSRLMNVMQELAVVAQSDLPVLLLGETGVGKELFARQLHQQSTRSQQPLIYVNCAALPETLAESELFGHTRGAFSGASQERAGRFDSADGGTIFLDEVGELPLSIQAKLLRVLQNGEIQRLGSDRSHRVNVRIVAATNRDLQQQVKTGDFRADLYHRLSVYPLPIPPLRERDDDIALLAGHFLELNRTRIGVRALRLSPAAEQALHRYDWPGNVRELEHTISRAAIKALSRGAHRNDIVTIDAALLDLPITATQPTLPEQSTVEPAPYMALGTMSLRDAIDELQRQFILQALTKSGYNWAQAARLLDMDPSNLHKLASRLGLK</sequence>
<dbReference type="Gene3D" id="3.30.450.40">
    <property type="match status" value="1"/>
</dbReference>
<dbReference type="PROSITE" id="PS00676">
    <property type="entry name" value="SIGMA54_INTERACT_2"/>
    <property type="match status" value="1"/>
</dbReference>
<evidence type="ECO:0000256" key="1">
    <source>
        <dbReference type="ARBA" id="ARBA00022741"/>
    </source>
</evidence>
<dbReference type="PROSITE" id="PS00688">
    <property type="entry name" value="SIGMA54_INTERACT_3"/>
    <property type="match status" value="1"/>
</dbReference>
<dbReference type="Pfam" id="PF01590">
    <property type="entry name" value="GAF"/>
    <property type="match status" value="1"/>
</dbReference>
<dbReference type="PROSITE" id="PS50045">
    <property type="entry name" value="SIGMA54_INTERACT_4"/>
    <property type="match status" value="1"/>
</dbReference>
<dbReference type="InterPro" id="IPR027417">
    <property type="entry name" value="P-loop_NTPase"/>
</dbReference>
<dbReference type="OrthoDB" id="9804019at2"/>
<dbReference type="NCBIfam" id="NF003451">
    <property type="entry name" value="PRK05022.1"/>
    <property type="match status" value="1"/>
</dbReference>
<evidence type="ECO:0000259" key="6">
    <source>
        <dbReference type="PROSITE" id="PS50045"/>
    </source>
</evidence>
<organism evidence="7 8">
    <name type="scientific">Pseudidiomarina indica</name>
    <dbReference type="NCBI Taxonomy" id="1159017"/>
    <lineage>
        <taxon>Bacteria</taxon>
        <taxon>Pseudomonadati</taxon>
        <taxon>Pseudomonadota</taxon>
        <taxon>Gammaproteobacteria</taxon>
        <taxon>Alteromonadales</taxon>
        <taxon>Idiomarinaceae</taxon>
        <taxon>Pseudidiomarina</taxon>
    </lineage>
</organism>
<dbReference type="Gene3D" id="1.10.8.60">
    <property type="match status" value="1"/>
</dbReference>
<dbReference type="EMBL" id="FMXN01000008">
    <property type="protein sequence ID" value="SDB39773.1"/>
    <property type="molecule type" value="Genomic_DNA"/>
</dbReference>
<dbReference type="GO" id="GO:0043565">
    <property type="term" value="F:sequence-specific DNA binding"/>
    <property type="evidence" value="ECO:0007669"/>
    <property type="project" value="InterPro"/>
</dbReference>
<dbReference type="Pfam" id="PF25601">
    <property type="entry name" value="AAA_lid_14"/>
    <property type="match status" value="1"/>
</dbReference>
<keyword evidence="5" id="KW-0804">Transcription</keyword>
<dbReference type="PANTHER" id="PTHR32071">
    <property type="entry name" value="TRANSCRIPTIONAL REGULATORY PROTEIN"/>
    <property type="match status" value="1"/>
</dbReference>
<protein>
    <submittedName>
        <fullName evidence="7">Anaerobic nitric oxide reductase transcription regulator</fullName>
    </submittedName>
</protein>
<dbReference type="SMART" id="SM00065">
    <property type="entry name" value="GAF"/>
    <property type="match status" value="1"/>
</dbReference>
<evidence type="ECO:0000313" key="7">
    <source>
        <dbReference type="EMBL" id="SDB39773.1"/>
    </source>
</evidence>
<dbReference type="PANTHER" id="PTHR32071:SF35">
    <property type="entry name" value="ANAEROBIC NITRIC OXIDE REDUCTASE TRANSCRIPTION REGULATOR NORR"/>
    <property type="match status" value="1"/>
</dbReference>
<dbReference type="InterPro" id="IPR003593">
    <property type="entry name" value="AAA+_ATPase"/>
</dbReference>
<keyword evidence="3" id="KW-0805">Transcription regulation</keyword>
<dbReference type="Pfam" id="PF00158">
    <property type="entry name" value="Sigma54_activat"/>
    <property type="match status" value="1"/>
</dbReference>
<dbReference type="InterPro" id="IPR009057">
    <property type="entry name" value="Homeodomain-like_sf"/>
</dbReference>
<dbReference type="GO" id="GO:0005524">
    <property type="term" value="F:ATP binding"/>
    <property type="evidence" value="ECO:0007669"/>
    <property type="project" value="UniProtKB-KW"/>
</dbReference>
<dbReference type="InterPro" id="IPR002078">
    <property type="entry name" value="Sigma_54_int"/>
</dbReference>
<dbReference type="FunFam" id="3.40.50.300:FF:000006">
    <property type="entry name" value="DNA-binding transcriptional regulator NtrC"/>
    <property type="match status" value="1"/>
</dbReference>
<dbReference type="RefSeq" id="WP_092593312.1">
    <property type="nucleotide sequence ID" value="NZ_FMXN01000008.1"/>
</dbReference>